<evidence type="ECO:0000256" key="3">
    <source>
        <dbReference type="HAMAP-Rule" id="MF_01385"/>
    </source>
</evidence>
<name>A0A0P7YYP4_9CYAN</name>
<sequence>MSDTLDQQFVLMQLADSFFPSGTYTLSHGLESLVQSQCITNADEVETFVRLLLCNKIGGTDLVALAHAYQASADNNLDAIADVDARLYAQTPIEKTRIAQRQSGRALLMVASKTWPHPQLTELSGQTAQGQVHCLHPVIFAVVAQIAELEQQAALAAFVHGFVTGILGAAIRLGVIGHLQAQQIRRAIAPDMTAICQEASTQPLDDMWSCTPLIDLAQMRQAKLSRRLFAS</sequence>
<dbReference type="PATRIC" id="fig|1666911.3.peg.4245"/>
<comment type="caution">
    <text evidence="4">The sequence shown here is derived from an EMBL/GenBank/DDBJ whole genome shotgun (WGS) entry which is preliminary data.</text>
</comment>
<evidence type="ECO:0000256" key="1">
    <source>
        <dbReference type="ARBA" id="ARBA00022988"/>
    </source>
</evidence>
<evidence type="ECO:0000256" key="2">
    <source>
        <dbReference type="ARBA" id="ARBA00023186"/>
    </source>
</evidence>
<dbReference type="InterPro" id="IPR002639">
    <property type="entry name" value="UreF"/>
</dbReference>
<comment type="subcellular location">
    <subcellularLocation>
        <location evidence="3">Cytoplasm</location>
    </subcellularLocation>
</comment>
<dbReference type="AlphaFoldDB" id="A0A0P7YYP4"/>
<keyword evidence="2 3" id="KW-0143">Chaperone</keyword>
<evidence type="ECO:0000313" key="5">
    <source>
        <dbReference type="Proteomes" id="UP000050465"/>
    </source>
</evidence>
<dbReference type="Pfam" id="PF01730">
    <property type="entry name" value="UreF"/>
    <property type="match status" value="1"/>
</dbReference>
<comment type="function">
    <text evidence="3">Required for maturation of urease via the functional incorporation of the urease nickel metallocenter.</text>
</comment>
<dbReference type="PIRSF" id="PIRSF009467">
    <property type="entry name" value="Ureas_acces_UreF"/>
    <property type="match status" value="1"/>
</dbReference>
<dbReference type="GO" id="GO:0016151">
    <property type="term" value="F:nickel cation binding"/>
    <property type="evidence" value="ECO:0007669"/>
    <property type="project" value="UniProtKB-UniRule"/>
</dbReference>
<protein>
    <recommendedName>
        <fullName evidence="3">Urease accessory protein UreF</fullName>
    </recommendedName>
</protein>
<proteinExistence type="inferred from homology"/>
<comment type="subunit">
    <text evidence="3">UreD, UreF and UreG form a complex that acts as a GTP-hydrolysis-dependent molecular chaperone, activating the urease apoprotein by helping to assemble the nickel containing metallocenter of UreC. The UreE protein probably delivers the nickel.</text>
</comment>
<keyword evidence="3" id="KW-0963">Cytoplasm</keyword>
<comment type="similarity">
    <text evidence="3">Belongs to the UreF family.</text>
</comment>
<dbReference type="Gene3D" id="1.10.4190.10">
    <property type="entry name" value="Urease accessory protein UreF"/>
    <property type="match status" value="1"/>
</dbReference>
<dbReference type="InterPro" id="IPR038277">
    <property type="entry name" value="UreF_sf"/>
</dbReference>
<dbReference type="PANTHER" id="PTHR33620">
    <property type="entry name" value="UREASE ACCESSORY PROTEIN F"/>
    <property type="match status" value="1"/>
</dbReference>
<gene>
    <name evidence="3 4" type="primary">ureF</name>
    <name evidence="4" type="ORF">HLUCCA11_10485</name>
</gene>
<keyword evidence="1 3" id="KW-0996">Nickel insertion</keyword>
<dbReference type="PANTHER" id="PTHR33620:SF1">
    <property type="entry name" value="UREASE ACCESSORY PROTEIN F"/>
    <property type="match status" value="1"/>
</dbReference>
<evidence type="ECO:0000313" key="4">
    <source>
        <dbReference type="EMBL" id="KPQ35380.1"/>
    </source>
</evidence>
<reference evidence="4 5" key="1">
    <citation type="submission" date="2015-09" db="EMBL/GenBank/DDBJ databases">
        <title>Identification and resolution of microdiversity through metagenomic sequencing of parallel consortia.</title>
        <authorList>
            <person name="Nelson W.C."/>
            <person name="Romine M.F."/>
            <person name="Lindemann S.R."/>
        </authorList>
    </citation>
    <scope>NUCLEOTIDE SEQUENCE [LARGE SCALE GENOMIC DNA]</scope>
    <source>
        <strain evidence="4">Ana</strain>
    </source>
</reference>
<accession>A0A0P7YYP4</accession>
<dbReference type="STRING" id="1666911.HLUCCA11_10485"/>
<dbReference type="EMBL" id="LJZR01000012">
    <property type="protein sequence ID" value="KPQ35380.1"/>
    <property type="molecule type" value="Genomic_DNA"/>
</dbReference>
<dbReference type="GO" id="GO:0005737">
    <property type="term" value="C:cytoplasm"/>
    <property type="evidence" value="ECO:0007669"/>
    <property type="project" value="UniProtKB-SubCell"/>
</dbReference>
<dbReference type="HAMAP" id="MF_01385">
    <property type="entry name" value="UreF"/>
    <property type="match status" value="1"/>
</dbReference>
<dbReference type="Proteomes" id="UP000050465">
    <property type="component" value="Unassembled WGS sequence"/>
</dbReference>
<organism evidence="4 5">
    <name type="scientific">Phormidesmis priestleyi Ana</name>
    <dbReference type="NCBI Taxonomy" id="1666911"/>
    <lineage>
        <taxon>Bacteria</taxon>
        <taxon>Bacillati</taxon>
        <taxon>Cyanobacteriota</taxon>
        <taxon>Cyanophyceae</taxon>
        <taxon>Leptolyngbyales</taxon>
        <taxon>Leptolyngbyaceae</taxon>
        <taxon>Phormidesmis</taxon>
    </lineage>
</organism>